<comment type="caution">
    <text evidence="2">The sequence shown here is derived from an EMBL/GenBank/DDBJ whole genome shotgun (WGS) entry which is preliminary data.</text>
</comment>
<accession>A0ABP3YD88</accession>
<protein>
    <recommendedName>
        <fullName evidence="1">AAA domain-containing protein</fullName>
    </recommendedName>
</protein>
<gene>
    <name evidence="2" type="ORF">GCM10009119_23290</name>
</gene>
<dbReference type="SUPFAM" id="SSF52540">
    <property type="entry name" value="P-loop containing nucleoside triphosphate hydrolases"/>
    <property type="match status" value="1"/>
</dbReference>
<sequence>MIKRDLLAKLQELMPDFLATGILGSRQVGKTTLAQTLVEGFDSQSIYLDLENPSDRVKLVEQEQYFDLHEGKLIILDFVIQMGSQLWAVEIKRTRSPKLSKDFLIASKDVEATHQFVVYTGNEEFPLGENTNTIGLADLMQRLKTEGH</sequence>
<keyword evidence="3" id="KW-1185">Reference proteome</keyword>
<evidence type="ECO:0000259" key="1">
    <source>
        <dbReference type="Pfam" id="PF13173"/>
    </source>
</evidence>
<dbReference type="Pfam" id="PF13173">
    <property type="entry name" value="AAA_14"/>
    <property type="match status" value="1"/>
</dbReference>
<dbReference type="PANTHER" id="PTHR43566:SF2">
    <property type="entry name" value="DUF4143 DOMAIN-CONTAINING PROTEIN"/>
    <property type="match status" value="1"/>
</dbReference>
<dbReference type="RefSeq" id="WP_343851679.1">
    <property type="nucleotide sequence ID" value="NZ_BAAAFI010000010.1"/>
</dbReference>
<dbReference type="PANTHER" id="PTHR43566">
    <property type="entry name" value="CONSERVED PROTEIN"/>
    <property type="match status" value="1"/>
</dbReference>
<dbReference type="InterPro" id="IPR027417">
    <property type="entry name" value="P-loop_NTPase"/>
</dbReference>
<evidence type="ECO:0000313" key="3">
    <source>
        <dbReference type="Proteomes" id="UP001500469"/>
    </source>
</evidence>
<dbReference type="Proteomes" id="UP001500469">
    <property type="component" value="Unassembled WGS sequence"/>
</dbReference>
<dbReference type="Gene3D" id="3.40.50.300">
    <property type="entry name" value="P-loop containing nucleotide triphosphate hydrolases"/>
    <property type="match status" value="1"/>
</dbReference>
<organism evidence="2 3">
    <name type="scientific">Algoriphagus jejuensis</name>
    <dbReference type="NCBI Taxonomy" id="419934"/>
    <lineage>
        <taxon>Bacteria</taxon>
        <taxon>Pseudomonadati</taxon>
        <taxon>Bacteroidota</taxon>
        <taxon>Cytophagia</taxon>
        <taxon>Cytophagales</taxon>
        <taxon>Cyclobacteriaceae</taxon>
        <taxon>Algoriphagus</taxon>
    </lineage>
</organism>
<evidence type="ECO:0000313" key="2">
    <source>
        <dbReference type="EMBL" id="GAA0879361.1"/>
    </source>
</evidence>
<name>A0ABP3YD88_9BACT</name>
<dbReference type="InterPro" id="IPR041682">
    <property type="entry name" value="AAA_14"/>
</dbReference>
<dbReference type="EMBL" id="BAAAFI010000010">
    <property type="protein sequence ID" value="GAA0879361.1"/>
    <property type="molecule type" value="Genomic_DNA"/>
</dbReference>
<reference evidence="3" key="1">
    <citation type="journal article" date="2019" name="Int. J. Syst. Evol. Microbiol.">
        <title>The Global Catalogue of Microorganisms (GCM) 10K type strain sequencing project: providing services to taxonomists for standard genome sequencing and annotation.</title>
        <authorList>
            <consortium name="The Broad Institute Genomics Platform"/>
            <consortium name="The Broad Institute Genome Sequencing Center for Infectious Disease"/>
            <person name="Wu L."/>
            <person name="Ma J."/>
        </authorList>
    </citation>
    <scope>NUCLEOTIDE SEQUENCE [LARGE SCALE GENOMIC DNA]</scope>
    <source>
        <strain evidence="3">JCM 16112</strain>
    </source>
</reference>
<feature type="domain" description="AAA" evidence="1">
    <location>
        <begin position="19"/>
        <end position="96"/>
    </location>
</feature>
<proteinExistence type="predicted"/>